<evidence type="ECO:0000313" key="1">
    <source>
        <dbReference type="EMBL" id="KKN40749.1"/>
    </source>
</evidence>
<gene>
    <name evidence="1" type="ORF">LCGC14_0730190</name>
</gene>
<accession>A0A0F9QDW3</accession>
<protein>
    <submittedName>
        <fullName evidence="1">Uncharacterized protein</fullName>
    </submittedName>
</protein>
<proteinExistence type="predicted"/>
<reference evidence="1" key="1">
    <citation type="journal article" date="2015" name="Nature">
        <title>Complex archaea that bridge the gap between prokaryotes and eukaryotes.</title>
        <authorList>
            <person name="Spang A."/>
            <person name="Saw J.H."/>
            <person name="Jorgensen S.L."/>
            <person name="Zaremba-Niedzwiedzka K."/>
            <person name="Martijn J."/>
            <person name="Lind A.E."/>
            <person name="van Eijk R."/>
            <person name="Schleper C."/>
            <person name="Guy L."/>
            <person name="Ettema T.J."/>
        </authorList>
    </citation>
    <scope>NUCLEOTIDE SEQUENCE</scope>
</reference>
<name>A0A0F9QDW3_9ZZZZ</name>
<sequence length="272" mass="32213">MDFMIRKAKDRLVSEINEFIQKYGEFSIETYDLNDNNINDWDKIPNVVQIGIDIINFIDATIMENYSDFGYHFAGHADIMRGEVKILIPIANKIRDSEVMDINEFLNQIPTPKVLPDGIDYRKYDEIFDQLKLPSIMFHYIFVCENILRKFIIQVLDDNRYPSVDSIGNLNLSRNINNRKIQESNQKYLPIRGGHDIYYLDLIKLNNIINQVWDPCFIDKFKDQQWIFSRIDSLYTIRNRVAHGSAYLTSDELKSVETYCREIIKQIDQYIR</sequence>
<dbReference type="EMBL" id="LAZR01001686">
    <property type="protein sequence ID" value="KKN40749.1"/>
    <property type="molecule type" value="Genomic_DNA"/>
</dbReference>
<dbReference type="AlphaFoldDB" id="A0A0F9QDW3"/>
<organism evidence="1">
    <name type="scientific">marine sediment metagenome</name>
    <dbReference type="NCBI Taxonomy" id="412755"/>
    <lineage>
        <taxon>unclassified sequences</taxon>
        <taxon>metagenomes</taxon>
        <taxon>ecological metagenomes</taxon>
    </lineage>
</organism>
<comment type="caution">
    <text evidence="1">The sequence shown here is derived from an EMBL/GenBank/DDBJ whole genome shotgun (WGS) entry which is preliminary data.</text>
</comment>